<protein>
    <submittedName>
        <fullName evidence="5">Lrp/AsnC family transcriptional regulator</fullName>
    </submittedName>
</protein>
<dbReference type="Pfam" id="PF01037">
    <property type="entry name" value="AsnC_trans_reg"/>
    <property type="match status" value="1"/>
</dbReference>
<dbReference type="InterPro" id="IPR011008">
    <property type="entry name" value="Dimeric_a/b-barrel"/>
</dbReference>
<name>A0A3C1KRZ9_9GAMM</name>
<dbReference type="SUPFAM" id="SSF54909">
    <property type="entry name" value="Dimeric alpha+beta barrel"/>
    <property type="match status" value="1"/>
</dbReference>
<dbReference type="SMART" id="SM00344">
    <property type="entry name" value="HTH_ASNC"/>
    <property type="match status" value="1"/>
</dbReference>
<dbReference type="Gene3D" id="3.30.70.920">
    <property type="match status" value="1"/>
</dbReference>
<proteinExistence type="predicted"/>
<gene>
    <name evidence="5" type="ORF">DCP75_16560</name>
</gene>
<dbReference type="Gene3D" id="1.10.10.10">
    <property type="entry name" value="Winged helix-like DNA-binding domain superfamily/Winged helix DNA-binding domain"/>
    <property type="match status" value="1"/>
</dbReference>
<dbReference type="EMBL" id="DMND01000221">
    <property type="protein sequence ID" value="HAN29298.1"/>
    <property type="molecule type" value="Genomic_DNA"/>
</dbReference>
<keyword evidence="2" id="KW-0238">DNA-binding</keyword>
<keyword evidence="1" id="KW-0805">Transcription regulation</keyword>
<dbReference type="PROSITE" id="PS50956">
    <property type="entry name" value="HTH_ASNC_2"/>
    <property type="match status" value="1"/>
</dbReference>
<dbReference type="GO" id="GO:0006355">
    <property type="term" value="P:regulation of DNA-templated transcription"/>
    <property type="evidence" value="ECO:0007669"/>
    <property type="project" value="UniProtKB-ARBA"/>
</dbReference>
<evidence type="ECO:0000256" key="1">
    <source>
        <dbReference type="ARBA" id="ARBA00023015"/>
    </source>
</evidence>
<dbReference type="GO" id="GO:0005829">
    <property type="term" value="C:cytosol"/>
    <property type="evidence" value="ECO:0007669"/>
    <property type="project" value="TreeGrafter"/>
</dbReference>
<organism evidence="5 6">
    <name type="scientific">Haliea salexigens</name>
    <dbReference type="NCBI Taxonomy" id="287487"/>
    <lineage>
        <taxon>Bacteria</taxon>
        <taxon>Pseudomonadati</taxon>
        <taxon>Pseudomonadota</taxon>
        <taxon>Gammaproteobacteria</taxon>
        <taxon>Cellvibrionales</taxon>
        <taxon>Halieaceae</taxon>
        <taxon>Haliea</taxon>
    </lineage>
</organism>
<dbReference type="Pfam" id="PF13412">
    <property type="entry name" value="HTH_24"/>
    <property type="match status" value="1"/>
</dbReference>
<dbReference type="InterPro" id="IPR000485">
    <property type="entry name" value="AsnC-type_HTH_dom"/>
</dbReference>
<feature type="domain" description="HTH asnC-type" evidence="4">
    <location>
        <begin position="2"/>
        <end position="63"/>
    </location>
</feature>
<dbReference type="InterPro" id="IPR011991">
    <property type="entry name" value="ArsR-like_HTH"/>
</dbReference>
<dbReference type="InterPro" id="IPR036388">
    <property type="entry name" value="WH-like_DNA-bd_sf"/>
</dbReference>
<evidence type="ECO:0000313" key="6">
    <source>
        <dbReference type="Proteomes" id="UP000259273"/>
    </source>
</evidence>
<dbReference type="PANTHER" id="PTHR30154:SF17">
    <property type="entry name" value="DNA-BINDING TRANSCRIPTIONAL ACTIVATOR DECR"/>
    <property type="match status" value="1"/>
</dbReference>
<dbReference type="STRING" id="1121937.GCA_000423125_01093"/>
<dbReference type="AlphaFoldDB" id="A0A3C1KRZ9"/>
<evidence type="ECO:0000256" key="2">
    <source>
        <dbReference type="ARBA" id="ARBA00023125"/>
    </source>
</evidence>
<dbReference type="PRINTS" id="PR00033">
    <property type="entry name" value="HTHASNC"/>
</dbReference>
<dbReference type="GO" id="GO:0043565">
    <property type="term" value="F:sequence-specific DNA binding"/>
    <property type="evidence" value="ECO:0007669"/>
    <property type="project" value="InterPro"/>
</dbReference>
<dbReference type="SUPFAM" id="SSF46785">
    <property type="entry name" value="Winged helix' DNA-binding domain"/>
    <property type="match status" value="1"/>
</dbReference>
<accession>A0A3C1KRZ9</accession>
<sequence>MLAPQDIEILKLLQRDATTSTASIADRINLSQSPCWRRINRLEEEGIIRRRVALLDRAQLGMDVVVFATINLTATGRQNLVSFETEIVDHPEVVECYTMTGIWDYMLKIVTRDIRHYEDFVRNTLTTSPGIRELHSHMAVTEIKNTTELPLDTQL</sequence>
<evidence type="ECO:0000313" key="5">
    <source>
        <dbReference type="EMBL" id="HAN29298.1"/>
    </source>
</evidence>
<evidence type="ECO:0000259" key="4">
    <source>
        <dbReference type="PROSITE" id="PS50956"/>
    </source>
</evidence>
<dbReference type="PANTHER" id="PTHR30154">
    <property type="entry name" value="LEUCINE-RESPONSIVE REGULATORY PROTEIN"/>
    <property type="match status" value="1"/>
</dbReference>
<dbReference type="CDD" id="cd00090">
    <property type="entry name" value="HTH_ARSR"/>
    <property type="match status" value="1"/>
</dbReference>
<keyword evidence="3" id="KW-0804">Transcription</keyword>
<dbReference type="Proteomes" id="UP000259273">
    <property type="component" value="Unassembled WGS sequence"/>
</dbReference>
<dbReference type="InterPro" id="IPR019887">
    <property type="entry name" value="Tscrpt_reg_AsnC/Lrp_C"/>
</dbReference>
<evidence type="ECO:0000256" key="3">
    <source>
        <dbReference type="ARBA" id="ARBA00023163"/>
    </source>
</evidence>
<dbReference type="GO" id="GO:0043200">
    <property type="term" value="P:response to amino acid"/>
    <property type="evidence" value="ECO:0007669"/>
    <property type="project" value="TreeGrafter"/>
</dbReference>
<dbReference type="InterPro" id="IPR019888">
    <property type="entry name" value="Tscrpt_reg_AsnC-like"/>
</dbReference>
<reference evidence="5 6" key="1">
    <citation type="journal article" date="2018" name="Nat. Biotechnol.">
        <title>A standardized bacterial taxonomy based on genome phylogeny substantially revises the tree of life.</title>
        <authorList>
            <person name="Parks D.H."/>
            <person name="Chuvochina M."/>
            <person name="Waite D.W."/>
            <person name="Rinke C."/>
            <person name="Skarshewski A."/>
            <person name="Chaumeil P.A."/>
            <person name="Hugenholtz P."/>
        </authorList>
    </citation>
    <scope>NUCLEOTIDE SEQUENCE [LARGE SCALE GENOMIC DNA]</scope>
    <source>
        <strain evidence="5">UBA9158</strain>
    </source>
</reference>
<comment type="caution">
    <text evidence="5">The sequence shown here is derived from an EMBL/GenBank/DDBJ whole genome shotgun (WGS) entry which is preliminary data.</text>
</comment>
<dbReference type="InterPro" id="IPR036390">
    <property type="entry name" value="WH_DNA-bd_sf"/>
</dbReference>